<accession>A0A2U3PF73</accession>
<protein>
    <submittedName>
        <fullName evidence="4">Long-chain acyl-CoA synthetase (AMP-forming)</fullName>
    </submittedName>
</protein>
<dbReference type="Gene3D" id="3.40.50.12780">
    <property type="entry name" value="N-terminal domain of ligase-like"/>
    <property type="match status" value="1"/>
</dbReference>
<name>A0A2U3PF73_9MYCO</name>
<dbReference type="CDD" id="cd05907">
    <property type="entry name" value="VL_LC_FACS_like"/>
    <property type="match status" value="1"/>
</dbReference>
<dbReference type="GO" id="GO:0016020">
    <property type="term" value="C:membrane"/>
    <property type="evidence" value="ECO:0007669"/>
    <property type="project" value="TreeGrafter"/>
</dbReference>
<keyword evidence="5" id="KW-1185">Reference proteome</keyword>
<dbReference type="PANTHER" id="PTHR43272">
    <property type="entry name" value="LONG-CHAIN-FATTY-ACID--COA LIGASE"/>
    <property type="match status" value="1"/>
</dbReference>
<dbReference type="Pfam" id="PF00501">
    <property type="entry name" value="AMP-binding"/>
    <property type="match status" value="1"/>
</dbReference>
<dbReference type="InterPro" id="IPR020845">
    <property type="entry name" value="AMP-binding_CS"/>
</dbReference>
<dbReference type="PANTHER" id="PTHR43272:SF33">
    <property type="entry name" value="AMP-BINDING DOMAIN-CONTAINING PROTEIN-RELATED"/>
    <property type="match status" value="1"/>
</dbReference>
<evidence type="ECO:0000259" key="3">
    <source>
        <dbReference type="Pfam" id="PF00501"/>
    </source>
</evidence>
<dbReference type="STRING" id="1841861.GCA_900157365_02941"/>
<reference evidence="4 5" key="1">
    <citation type="submission" date="2017-01" db="EMBL/GenBank/DDBJ databases">
        <authorList>
            <consortium name="Urmite Genomes"/>
        </authorList>
    </citation>
    <scope>NUCLEOTIDE SEQUENCE [LARGE SCALE GENOMIC DNA]</scope>
    <source>
        <strain evidence="4 5">AB215</strain>
    </source>
</reference>
<dbReference type="GO" id="GO:0004467">
    <property type="term" value="F:long-chain fatty acid-CoA ligase activity"/>
    <property type="evidence" value="ECO:0007669"/>
    <property type="project" value="TreeGrafter"/>
</dbReference>
<dbReference type="PROSITE" id="PS00455">
    <property type="entry name" value="AMP_BINDING"/>
    <property type="match status" value="1"/>
</dbReference>
<dbReference type="AlphaFoldDB" id="A0A2U3PF73"/>
<organism evidence="4 5">
    <name type="scientific">Mycobacterium numidiamassiliense</name>
    <dbReference type="NCBI Taxonomy" id="1841861"/>
    <lineage>
        <taxon>Bacteria</taxon>
        <taxon>Bacillati</taxon>
        <taxon>Actinomycetota</taxon>
        <taxon>Actinomycetes</taxon>
        <taxon>Mycobacteriales</taxon>
        <taxon>Mycobacteriaceae</taxon>
        <taxon>Mycobacterium</taxon>
    </lineage>
</organism>
<evidence type="ECO:0000256" key="1">
    <source>
        <dbReference type="ARBA" id="ARBA00022741"/>
    </source>
</evidence>
<keyword evidence="2" id="KW-0067">ATP-binding</keyword>
<evidence type="ECO:0000313" key="5">
    <source>
        <dbReference type="Proteomes" id="UP000240424"/>
    </source>
</evidence>
<feature type="domain" description="AMP-dependent synthetase/ligase" evidence="3">
    <location>
        <begin position="30"/>
        <end position="439"/>
    </location>
</feature>
<evidence type="ECO:0000313" key="4">
    <source>
        <dbReference type="EMBL" id="SPM42401.1"/>
    </source>
</evidence>
<gene>
    <name evidence="4" type="ORF">MNAB215_4621</name>
</gene>
<dbReference type="EMBL" id="FUEZ01000004">
    <property type="protein sequence ID" value="SPM42401.1"/>
    <property type="molecule type" value="Genomic_DNA"/>
</dbReference>
<evidence type="ECO:0000256" key="2">
    <source>
        <dbReference type="ARBA" id="ARBA00022840"/>
    </source>
</evidence>
<dbReference type="GO" id="GO:0005524">
    <property type="term" value="F:ATP binding"/>
    <property type="evidence" value="ECO:0007669"/>
    <property type="project" value="UniProtKB-KW"/>
</dbReference>
<dbReference type="InterPro" id="IPR042099">
    <property type="entry name" value="ANL_N_sf"/>
</dbReference>
<dbReference type="Proteomes" id="UP000240424">
    <property type="component" value="Unassembled WGS sequence"/>
</dbReference>
<dbReference type="SUPFAM" id="SSF56801">
    <property type="entry name" value="Acetyl-CoA synthetase-like"/>
    <property type="match status" value="1"/>
</dbReference>
<dbReference type="InterPro" id="IPR000873">
    <property type="entry name" value="AMP-dep_synth/lig_dom"/>
</dbReference>
<sequence length="613" mass="67054">MTAPLASLERPDLTKIENRAPSVARMFLDRVTATPHTEAFRYPQGHSWESVTWQQVGERVHQIAAGLISLGIATEDRVALASSTRYEWVLADFAVMCTGAATTTVYPTTMASDVAYIVANSGSRVVIAEDQTQVDKLVEHRAELPDVSKVVIIDGKGDGDWVITLYELEQFGKQVLADSPNVIEERVACIGPDQLASLIYTSGTTGRPKGVRLTHGAWTYTAAAIDALNILGPDDLNFLWLPLAHAFGKVMLALPLQIGFPTAIDGRVERIVDNLAALRPTIMGAAPRIFEKAHARIEGMAAERGRLSKTMFDLAIGIGLRVSEARQAGRKPSLASSLAYKVADRLVFSTIRERFGGRLRFFVSAAAALDRDIAQWFDAVGIIVLEGYGLTETAAASFINRPNAYRFGTVGWPFPATEAKIADDGEILVRGPGVMTAYHDLPDATAEALEEDGWFHTGDVGEIDADGYLRITDRKKDMFKTSQGKYVAPGVIDAKFKGLCPFASELLVYGEAKPYCVALVSLDNEAITEWAGKHGLAGGSFAEIASDEKTQELIAGYIDELNLELNRWEQIKKFTIIDRELSIEAGDLTPSMKLRRKIVIDKFTDRLSALYEH</sequence>
<keyword evidence="1" id="KW-0547">Nucleotide-binding</keyword>
<dbReference type="RefSeq" id="WP_077080862.1">
    <property type="nucleotide sequence ID" value="NZ_FUEZ01000004.1"/>
</dbReference>
<proteinExistence type="predicted"/>
<dbReference type="OrthoDB" id="9803968at2"/>